<evidence type="ECO:0000256" key="2">
    <source>
        <dbReference type="ARBA" id="ARBA00006966"/>
    </source>
</evidence>
<dbReference type="InterPro" id="IPR015422">
    <property type="entry name" value="PyrdxlP-dep_Trfase_small"/>
</dbReference>
<dbReference type="GO" id="GO:0006567">
    <property type="term" value="P:L-threonine catabolic process"/>
    <property type="evidence" value="ECO:0007669"/>
    <property type="project" value="TreeGrafter"/>
</dbReference>
<dbReference type="GO" id="GO:0005829">
    <property type="term" value="C:cytosol"/>
    <property type="evidence" value="ECO:0007669"/>
    <property type="project" value="TreeGrafter"/>
</dbReference>
<dbReference type="NCBIfam" id="NF041359">
    <property type="entry name" value="GntG_guanitoxin"/>
    <property type="match status" value="1"/>
</dbReference>
<dbReference type="InterPro" id="IPR015424">
    <property type="entry name" value="PyrdxlP-dep_Trfase"/>
</dbReference>
<evidence type="ECO:0000313" key="8">
    <source>
        <dbReference type="EMBL" id="RVT54011.1"/>
    </source>
</evidence>
<evidence type="ECO:0000313" key="9">
    <source>
        <dbReference type="Proteomes" id="UP000288178"/>
    </source>
</evidence>
<dbReference type="EMBL" id="SACT01000001">
    <property type="protein sequence ID" value="RVT54011.1"/>
    <property type="molecule type" value="Genomic_DNA"/>
</dbReference>
<dbReference type="AlphaFoldDB" id="A0A3S2VZJ7"/>
<reference evidence="8 9" key="1">
    <citation type="submission" date="2019-01" db="EMBL/GenBank/DDBJ databases">
        <authorList>
            <person name="Chen W.-M."/>
        </authorList>
    </citation>
    <scope>NUCLEOTIDE SEQUENCE [LARGE SCALE GENOMIC DNA]</scope>
    <source>
        <strain evidence="8 9">ICH-3</strain>
    </source>
</reference>
<dbReference type="PANTHER" id="PTHR48097">
    <property type="entry name" value="L-THREONINE ALDOLASE-RELATED"/>
    <property type="match status" value="1"/>
</dbReference>
<dbReference type="InterPro" id="IPR015421">
    <property type="entry name" value="PyrdxlP-dep_Trfase_major"/>
</dbReference>
<proteinExistence type="inferred from homology"/>
<dbReference type="PIRSF" id="PIRSF017617">
    <property type="entry name" value="Thr_aldolase"/>
    <property type="match status" value="1"/>
</dbReference>
<keyword evidence="4" id="KW-0663">Pyridoxal phosphate</keyword>
<dbReference type="GO" id="GO:0008732">
    <property type="term" value="F:L-allo-threonine aldolase activity"/>
    <property type="evidence" value="ECO:0007669"/>
    <property type="project" value="TreeGrafter"/>
</dbReference>
<keyword evidence="8" id="KW-0032">Aminotransferase</keyword>
<keyword evidence="8" id="KW-0808">Transferase</keyword>
<feature type="modified residue" description="N6-(pyridoxal phosphate)lysine" evidence="6">
    <location>
        <position position="206"/>
    </location>
</feature>
<dbReference type="Gene3D" id="3.90.1150.10">
    <property type="entry name" value="Aspartate Aminotransferase, domain 1"/>
    <property type="match status" value="1"/>
</dbReference>
<dbReference type="Gene3D" id="3.40.640.10">
    <property type="entry name" value="Type I PLP-dependent aspartate aminotransferase-like (Major domain)"/>
    <property type="match status" value="1"/>
</dbReference>
<dbReference type="GO" id="GO:0006545">
    <property type="term" value="P:glycine biosynthetic process"/>
    <property type="evidence" value="ECO:0007669"/>
    <property type="project" value="TreeGrafter"/>
</dbReference>
<evidence type="ECO:0000256" key="1">
    <source>
        <dbReference type="ARBA" id="ARBA00001933"/>
    </source>
</evidence>
<evidence type="ECO:0000256" key="3">
    <source>
        <dbReference type="ARBA" id="ARBA00011881"/>
    </source>
</evidence>
<keyword evidence="9" id="KW-1185">Reference proteome</keyword>
<evidence type="ECO:0000259" key="7">
    <source>
        <dbReference type="Pfam" id="PF01212"/>
    </source>
</evidence>
<protein>
    <submittedName>
        <fullName evidence="8">Aminotransferase class I/II-fold pyridoxal phosphate-dependent enzyme</fullName>
    </submittedName>
</protein>
<sequence length="349" mass="36383">MSTPATPPIDLRSDTVTRPTAAMRAAIAAAEVGDDQYGEDPTTARLQARCAELLGKEAALWLPTGTMANQVALRVMTRPGDEVITPRESHAAWHETGGAAANAGVQMVEVGQRGLFSLDELEAAIKPTGLPVFPPTTLLQIENTHNRAGGIVLPQAQVVALCARARERGLGCFLDGARLWNAAIAGGVAEAELAAPFDLVAVAFSKGLGAPGGSLLAGSRALIQAADRHRRMLGGAMRQNGLFAAAALHGLDHHRARLVEDHANARAFAEILAPCPAVRLELASVQSNIVVFHLADGAPDASAVVARARADGVLLNAFGPRLVRAVTHLDVSATQARDAAQRLVRLLAG</sequence>
<dbReference type="OrthoDB" id="9774495at2"/>
<evidence type="ECO:0000256" key="6">
    <source>
        <dbReference type="PIRSR" id="PIRSR017617-1"/>
    </source>
</evidence>
<keyword evidence="5" id="KW-0456">Lyase</keyword>
<gene>
    <name evidence="8" type="ORF">ENE75_03815</name>
</gene>
<dbReference type="InterPro" id="IPR001597">
    <property type="entry name" value="ArAA_b-elim_lyase/Thr_aldolase"/>
</dbReference>
<dbReference type="RefSeq" id="WP_128195761.1">
    <property type="nucleotide sequence ID" value="NZ_SACT01000001.1"/>
</dbReference>
<comment type="caution">
    <text evidence="8">The sequence shown here is derived from an EMBL/GenBank/DDBJ whole genome shotgun (WGS) entry which is preliminary data.</text>
</comment>
<comment type="subunit">
    <text evidence="3">Homotetramer.</text>
</comment>
<dbReference type="InterPro" id="IPR023603">
    <property type="entry name" value="Low_specificity_L-TA-like"/>
</dbReference>
<dbReference type="Pfam" id="PF01212">
    <property type="entry name" value="Beta_elim_lyase"/>
    <property type="match status" value="1"/>
</dbReference>
<dbReference type="SUPFAM" id="SSF53383">
    <property type="entry name" value="PLP-dependent transferases"/>
    <property type="match status" value="1"/>
</dbReference>
<comment type="similarity">
    <text evidence="2">Belongs to the threonine aldolase family.</text>
</comment>
<accession>A0A3S2VZJ7</accession>
<comment type="cofactor">
    <cofactor evidence="1">
        <name>pyridoxal 5'-phosphate</name>
        <dbReference type="ChEBI" id="CHEBI:597326"/>
    </cofactor>
</comment>
<feature type="domain" description="Aromatic amino acid beta-eliminating lyase/threonine aldolase" evidence="7">
    <location>
        <begin position="10"/>
        <end position="293"/>
    </location>
</feature>
<dbReference type="GO" id="GO:0008483">
    <property type="term" value="F:transaminase activity"/>
    <property type="evidence" value="ECO:0007669"/>
    <property type="project" value="UniProtKB-KW"/>
</dbReference>
<dbReference type="FunFam" id="3.40.640.10:FF:000030">
    <property type="entry name" value="Low-specificity L-threonine aldolase"/>
    <property type="match status" value="1"/>
</dbReference>
<dbReference type="Proteomes" id="UP000288178">
    <property type="component" value="Unassembled WGS sequence"/>
</dbReference>
<name>A0A3S2VZJ7_9BURK</name>
<evidence type="ECO:0000256" key="4">
    <source>
        <dbReference type="ARBA" id="ARBA00022898"/>
    </source>
</evidence>
<evidence type="ECO:0000256" key="5">
    <source>
        <dbReference type="ARBA" id="ARBA00023239"/>
    </source>
</evidence>
<dbReference type="PANTHER" id="PTHR48097:SF9">
    <property type="entry name" value="L-THREONINE ALDOLASE"/>
    <property type="match status" value="1"/>
</dbReference>
<organism evidence="8 9">
    <name type="scientific">Rubrivivax albus</name>
    <dbReference type="NCBI Taxonomy" id="2499835"/>
    <lineage>
        <taxon>Bacteria</taxon>
        <taxon>Pseudomonadati</taxon>
        <taxon>Pseudomonadota</taxon>
        <taxon>Betaproteobacteria</taxon>
        <taxon>Burkholderiales</taxon>
        <taxon>Sphaerotilaceae</taxon>
        <taxon>Rubrivivax</taxon>
    </lineage>
</organism>